<dbReference type="GO" id="GO:0008757">
    <property type="term" value="F:S-adenosylmethionine-dependent methyltransferase activity"/>
    <property type="evidence" value="ECO:0007669"/>
    <property type="project" value="InterPro"/>
</dbReference>
<dbReference type="EMBL" id="UGED01000023">
    <property type="protein sequence ID" value="STM20785.1"/>
    <property type="molecule type" value="Genomic_DNA"/>
</dbReference>
<evidence type="ECO:0000313" key="3">
    <source>
        <dbReference type="Proteomes" id="UP000254052"/>
    </source>
</evidence>
<evidence type="ECO:0000259" key="1">
    <source>
        <dbReference type="Pfam" id="PF08241"/>
    </source>
</evidence>
<protein>
    <submittedName>
        <fullName evidence="2">S-adenosyl-L-methionine-dependent methyltransferase</fullName>
    </submittedName>
</protein>
<accession>A0A377DJX3</accession>
<keyword evidence="2" id="KW-0808">Transferase</keyword>
<keyword evidence="2" id="KW-0489">Methyltransferase</keyword>
<evidence type="ECO:0000313" key="2">
    <source>
        <dbReference type="EMBL" id="STM20785.1"/>
    </source>
</evidence>
<proteinExistence type="predicted"/>
<dbReference type="GO" id="GO:0032259">
    <property type="term" value="P:methylation"/>
    <property type="evidence" value="ECO:0007669"/>
    <property type="project" value="UniProtKB-KW"/>
</dbReference>
<dbReference type="Proteomes" id="UP000254052">
    <property type="component" value="Unassembled WGS sequence"/>
</dbReference>
<reference evidence="2 3" key="1">
    <citation type="submission" date="2018-06" db="EMBL/GenBank/DDBJ databases">
        <authorList>
            <consortium name="Pathogen Informatics"/>
            <person name="Doyle S."/>
        </authorList>
    </citation>
    <scope>NUCLEOTIDE SEQUENCE [LARGE SCALE GENOMIC DNA]</scope>
    <source>
        <strain evidence="2 3">NCTC9962</strain>
    </source>
</reference>
<dbReference type="AlphaFoldDB" id="A0A377DJX3"/>
<name>A0A377DJX3_ECOLX</name>
<gene>
    <name evidence="2" type="primary">yafS</name>
    <name evidence="2" type="ORF">NCTC9962_07366</name>
</gene>
<dbReference type="Pfam" id="PF08241">
    <property type="entry name" value="Methyltransf_11"/>
    <property type="match status" value="1"/>
</dbReference>
<feature type="domain" description="Methyltransferase type 11" evidence="1">
    <location>
        <begin position="67"/>
        <end position="109"/>
    </location>
</feature>
<organism evidence="2 3">
    <name type="scientific">Escherichia coli</name>
    <dbReference type="NCBI Taxonomy" id="562"/>
    <lineage>
        <taxon>Bacteria</taxon>
        <taxon>Pseudomonadati</taxon>
        <taxon>Pseudomonadota</taxon>
        <taxon>Gammaproteobacteria</taxon>
        <taxon>Enterobacterales</taxon>
        <taxon>Enterobacteriaceae</taxon>
        <taxon>Escherichia</taxon>
    </lineage>
</organism>
<dbReference type="InterPro" id="IPR013216">
    <property type="entry name" value="Methyltransf_11"/>
</dbReference>
<sequence length="111" mass="12290">MKPARVPQTVVAPDCWGDLPWGKLYRKALERQLNPWFTKMYGFHLLKIGNLSAEINCEACAVSHQVNVSAQGMPVQVQADPLHLPFADKSVDVCLLAHTLPVVHRSASFIA</sequence>